<dbReference type="AlphaFoldDB" id="A0A4Y2A4A4"/>
<keyword evidence="2" id="KW-1185">Reference proteome</keyword>
<gene>
    <name evidence="1" type="ORF">AVEN_269429_1</name>
</gene>
<dbReference type="EMBL" id="BGPR01155255">
    <property type="protein sequence ID" value="GBL74632.1"/>
    <property type="molecule type" value="Genomic_DNA"/>
</dbReference>
<name>A0A4Y2A4A4_ARAVE</name>
<proteinExistence type="predicted"/>
<evidence type="ECO:0000313" key="1">
    <source>
        <dbReference type="EMBL" id="GBL74632.1"/>
    </source>
</evidence>
<reference evidence="1 2" key="1">
    <citation type="journal article" date="2019" name="Sci. Rep.">
        <title>Orb-weaving spider Araneus ventricosus genome elucidates the spidroin gene catalogue.</title>
        <authorList>
            <person name="Kono N."/>
            <person name="Nakamura H."/>
            <person name="Ohtoshi R."/>
            <person name="Moran D.A.P."/>
            <person name="Shinohara A."/>
            <person name="Yoshida Y."/>
            <person name="Fujiwara M."/>
            <person name="Mori M."/>
            <person name="Tomita M."/>
            <person name="Arakawa K."/>
        </authorList>
    </citation>
    <scope>NUCLEOTIDE SEQUENCE [LARGE SCALE GENOMIC DNA]</scope>
</reference>
<sequence>FDDSGSQSRTPDQRMAESCRNATTLCESGALYHLTPSGEDEIRSNEDWTRSSKVAFLRRVFPRASSALRVIPRRRNRKNRCGWWTCECFCFFPRCGGK</sequence>
<protein>
    <submittedName>
        <fullName evidence="1">Uncharacterized protein</fullName>
    </submittedName>
</protein>
<feature type="non-terminal residue" evidence="1">
    <location>
        <position position="1"/>
    </location>
</feature>
<accession>A0A4Y2A4A4</accession>
<comment type="caution">
    <text evidence="1">The sequence shown here is derived from an EMBL/GenBank/DDBJ whole genome shotgun (WGS) entry which is preliminary data.</text>
</comment>
<organism evidence="1 2">
    <name type="scientific">Araneus ventricosus</name>
    <name type="common">Orbweaver spider</name>
    <name type="synonym">Epeira ventricosa</name>
    <dbReference type="NCBI Taxonomy" id="182803"/>
    <lineage>
        <taxon>Eukaryota</taxon>
        <taxon>Metazoa</taxon>
        <taxon>Ecdysozoa</taxon>
        <taxon>Arthropoda</taxon>
        <taxon>Chelicerata</taxon>
        <taxon>Arachnida</taxon>
        <taxon>Araneae</taxon>
        <taxon>Araneomorphae</taxon>
        <taxon>Entelegynae</taxon>
        <taxon>Araneoidea</taxon>
        <taxon>Araneidae</taxon>
        <taxon>Araneus</taxon>
    </lineage>
</organism>
<dbReference type="Proteomes" id="UP000499080">
    <property type="component" value="Unassembled WGS sequence"/>
</dbReference>
<evidence type="ECO:0000313" key="2">
    <source>
        <dbReference type="Proteomes" id="UP000499080"/>
    </source>
</evidence>